<organism evidence="8 9">
    <name type="scientific">Edaphobacter aggregans</name>
    <dbReference type="NCBI Taxonomy" id="570835"/>
    <lineage>
        <taxon>Bacteria</taxon>
        <taxon>Pseudomonadati</taxon>
        <taxon>Acidobacteriota</taxon>
        <taxon>Terriglobia</taxon>
        <taxon>Terriglobales</taxon>
        <taxon>Acidobacteriaceae</taxon>
        <taxon>Edaphobacter</taxon>
    </lineage>
</organism>
<evidence type="ECO:0000256" key="5">
    <source>
        <dbReference type="ARBA" id="ARBA00023136"/>
    </source>
</evidence>
<protein>
    <submittedName>
        <fullName evidence="8">Putative MFS family arabinose efflux permease</fullName>
    </submittedName>
</protein>
<feature type="transmembrane region" description="Helical" evidence="6">
    <location>
        <begin position="176"/>
        <end position="195"/>
    </location>
</feature>
<comment type="caution">
    <text evidence="8">The sequence shown here is derived from an EMBL/GenBank/DDBJ whole genome shotgun (WGS) entry which is preliminary data.</text>
</comment>
<feature type="transmembrane region" description="Helical" evidence="6">
    <location>
        <begin position="300"/>
        <end position="320"/>
    </location>
</feature>
<evidence type="ECO:0000256" key="4">
    <source>
        <dbReference type="ARBA" id="ARBA00022989"/>
    </source>
</evidence>
<evidence type="ECO:0000256" key="1">
    <source>
        <dbReference type="ARBA" id="ARBA00004651"/>
    </source>
</evidence>
<dbReference type="GO" id="GO:0022857">
    <property type="term" value="F:transmembrane transporter activity"/>
    <property type="evidence" value="ECO:0007669"/>
    <property type="project" value="InterPro"/>
</dbReference>
<keyword evidence="5 6" id="KW-0472">Membrane</keyword>
<keyword evidence="3 6" id="KW-0812">Transmembrane</keyword>
<gene>
    <name evidence="8" type="ORF">EDE15_3028</name>
</gene>
<sequence length="424" mass="46223">MPRTNDQEKPIQPQPALRQWAPCIAMLLLSFLSYVDRSVLAILSPTILTELHLSATQYGYAILVFSLCYMIANPIWGFWMDRAGLWITTLTAVLIWSLASGGHGLMLGFAGMCVARGFLGFGEGAAFPAGLKTVAETLPPSKRSFGLGIAYSGGSLGAALTPLVITPIALRYGWRYAFALTALLGLAWITLWLILRTTGWYTSPTSVRPIYSDPTPATSRWNRNLFAAAAVYGLGAAPLAFGLYAAPLYLTRVLHLDQRTLGHLLWIPPAGWEAGYLFFGRIADRLRQRSIGQPSRPGAIFLFFSIAGFLITLLPLAASSPYPRTATMLLFFFQMFLGGGFVVFALSDGMAALPKQHTAFLAGICISAWALTTGILMPILGHFFDQHRYTLTFWIVASLPPLGTILWRTLATTSPGTLSPIHEN</sequence>
<dbReference type="OrthoDB" id="106589at2"/>
<keyword evidence="9" id="KW-1185">Reference proteome</keyword>
<dbReference type="InterPro" id="IPR020846">
    <property type="entry name" value="MFS_dom"/>
</dbReference>
<name>A0A3R9PTD5_9BACT</name>
<dbReference type="RefSeq" id="WP_125485977.1">
    <property type="nucleotide sequence ID" value="NZ_RSDW01000001.1"/>
</dbReference>
<dbReference type="PANTHER" id="PTHR43124">
    <property type="entry name" value="PURINE EFFLUX PUMP PBUE"/>
    <property type="match status" value="1"/>
</dbReference>
<feature type="transmembrane region" description="Helical" evidence="6">
    <location>
        <begin position="148"/>
        <end position="170"/>
    </location>
</feature>
<evidence type="ECO:0000259" key="7">
    <source>
        <dbReference type="PROSITE" id="PS50850"/>
    </source>
</evidence>
<reference evidence="8 9" key="1">
    <citation type="submission" date="2018-12" db="EMBL/GenBank/DDBJ databases">
        <title>Sequencing of bacterial isolates from soil warming experiment in Harvard Forest, Massachusetts, USA.</title>
        <authorList>
            <person name="Deangelis K."/>
        </authorList>
    </citation>
    <scope>NUCLEOTIDE SEQUENCE [LARGE SCALE GENOMIC DNA]</scope>
    <source>
        <strain evidence="8 9">EB153</strain>
    </source>
</reference>
<keyword evidence="2" id="KW-1003">Cell membrane</keyword>
<dbReference type="AlphaFoldDB" id="A0A3R9PTD5"/>
<dbReference type="InterPro" id="IPR011701">
    <property type="entry name" value="MFS"/>
</dbReference>
<feature type="transmembrane region" description="Helical" evidence="6">
    <location>
        <begin position="225"/>
        <end position="249"/>
    </location>
</feature>
<dbReference type="InterPro" id="IPR050189">
    <property type="entry name" value="MFS_Efflux_Transporters"/>
</dbReference>
<feature type="transmembrane region" description="Helical" evidence="6">
    <location>
        <begin position="326"/>
        <end position="346"/>
    </location>
</feature>
<feature type="transmembrane region" description="Helical" evidence="6">
    <location>
        <begin position="358"/>
        <end position="379"/>
    </location>
</feature>
<feature type="transmembrane region" description="Helical" evidence="6">
    <location>
        <begin position="20"/>
        <end position="43"/>
    </location>
</feature>
<evidence type="ECO:0000256" key="3">
    <source>
        <dbReference type="ARBA" id="ARBA00022692"/>
    </source>
</evidence>
<dbReference type="PROSITE" id="PS50850">
    <property type="entry name" value="MFS"/>
    <property type="match status" value="1"/>
</dbReference>
<accession>A0A3R9PTD5</accession>
<dbReference type="EMBL" id="RSDW01000001">
    <property type="protein sequence ID" value="RSL17493.1"/>
    <property type="molecule type" value="Genomic_DNA"/>
</dbReference>
<evidence type="ECO:0000313" key="8">
    <source>
        <dbReference type="EMBL" id="RSL17493.1"/>
    </source>
</evidence>
<dbReference type="SUPFAM" id="SSF103473">
    <property type="entry name" value="MFS general substrate transporter"/>
    <property type="match status" value="1"/>
</dbReference>
<dbReference type="Pfam" id="PF07690">
    <property type="entry name" value="MFS_1"/>
    <property type="match status" value="1"/>
</dbReference>
<feature type="domain" description="Major facilitator superfamily (MFS) profile" evidence="7">
    <location>
        <begin position="22"/>
        <end position="415"/>
    </location>
</feature>
<feature type="transmembrane region" description="Helical" evidence="6">
    <location>
        <begin position="391"/>
        <end position="410"/>
    </location>
</feature>
<dbReference type="InterPro" id="IPR036259">
    <property type="entry name" value="MFS_trans_sf"/>
</dbReference>
<dbReference type="Gene3D" id="1.20.1250.20">
    <property type="entry name" value="MFS general substrate transporter like domains"/>
    <property type="match status" value="2"/>
</dbReference>
<dbReference type="PANTHER" id="PTHR43124:SF3">
    <property type="entry name" value="CHLORAMPHENICOL EFFLUX PUMP RV0191"/>
    <property type="match status" value="1"/>
</dbReference>
<feature type="transmembrane region" description="Helical" evidence="6">
    <location>
        <begin position="58"/>
        <end position="76"/>
    </location>
</feature>
<evidence type="ECO:0000256" key="2">
    <source>
        <dbReference type="ARBA" id="ARBA00022475"/>
    </source>
</evidence>
<keyword evidence="4 6" id="KW-1133">Transmembrane helix</keyword>
<dbReference type="Proteomes" id="UP000269669">
    <property type="component" value="Unassembled WGS sequence"/>
</dbReference>
<dbReference type="GO" id="GO:0005886">
    <property type="term" value="C:plasma membrane"/>
    <property type="evidence" value="ECO:0007669"/>
    <property type="project" value="UniProtKB-SubCell"/>
</dbReference>
<evidence type="ECO:0000313" key="9">
    <source>
        <dbReference type="Proteomes" id="UP000269669"/>
    </source>
</evidence>
<evidence type="ECO:0000256" key="6">
    <source>
        <dbReference type="SAM" id="Phobius"/>
    </source>
</evidence>
<proteinExistence type="predicted"/>
<comment type="subcellular location">
    <subcellularLocation>
        <location evidence="1">Cell membrane</location>
        <topology evidence="1">Multi-pass membrane protein</topology>
    </subcellularLocation>
</comment>